<dbReference type="EMBL" id="CZKA01000022">
    <property type="protein sequence ID" value="CUR55664.1"/>
    <property type="molecule type" value="Genomic_DNA"/>
</dbReference>
<dbReference type="GO" id="GO:0019546">
    <property type="term" value="P:L-arginine deiminase pathway"/>
    <property type="evidence" value="ECO:0007669"/>
    <property type="project" value="TreeGrafter"/>
</dbReference>
<gene>
    <name evidence="3" type="primary">arcA</name>
    <name evidence="3" type="ORF">NOCA2290051</name>
</gene>
<evidence type="ECO:0000313" key="3">
    <source>
        <dbReference type="EMBL" id="CUR55664.1"/>
    </source>
</evidence>
<feature type="region of interest" description="Disordered" evidence="2">
    <location>
        <begin position="1"/>
        <end position="22"/>
    </location>
</feature>
<dbReference type="PRINTS" id="PR01466">
    <property type="entry name" value="ARGDEIMINASE"/>
</dbReference>
<name>A0A2P2C104_9ZZZZ</name>
<accession>A0A2P2C104</accession>
<sequence>MVSTPAPETNHATHGADSEVGSLQTVMLHRPGPELKRLTPRNNDKLLFDGIPWVSRAQEEHDAFAAALRSRDVEVLYLTELLTETFADEAARATAITSTLSSLHLGDTLRTYLASALAAASPEELTGLITAGIRNDEVRGGFGLVTSLLPAYDFVIDPLPNLLFTRDSSVWIRDRVAVTSLAMPARSRETQLTELIYTAHPRFAGTATIHGWHHEYVEGGDVLLLAPGVIAVGVGERTTPAGAERLARQVFHAGLAHTLLAVPIAQERATMHLDTVCTMVDVDKVVMYPNVADTLTAYTVTMVGEPGIDEADLELRVEAAAPFLVAAAKAMQIDTLHQIDTGLDPVTAEREQWDDGNNTLALAPRVAVAYERNDETNDRLEAAGIEVVKIAGSELGSGRGGPRCMSCPISRAPLPVD</sequence>
<dbReference type="NCBIfam" id="NF002381">
    <property type="entry name" value="PRK01388.1"/>
    <property type="match status" value="1"/>
</dbReference>
<dbReference type="SUPFAM" id="SSF55909">
    <property type="entry name" value="Pentein"/>
    <property type="match status" value="1"/>
</dbReference>
<dbReference type="HAMAP" id="MF_00242">
    <property type="entry name" value="Arg_deiminase"/>
    <property type="match status" value="1"/>
</dbReference>
<evidence type="ECO:0000256" key="1">
    <source>
        <dbReference type="ARBA" id="ARBA00022801"/>
    </source>
</evidence>
<dbReference type="AlphaFoldDB" id="A0A2P2C104"/>
<dbReference type="PANTHER" id="PTHR47271:SF2">
    <property type="entry name" value="ARGININE DEIMINASE"/>
    <property type="match status" value="1"/>
</dbReference>
<feature type="compositionally biased region" description="Polar residues" evidence="2">
    <location>
        <begin position="1"/>
        <end position="12"/>
    </location>
</feature>
<evidence type="ECO:0000256" key="2">
    <source>
        <dbReference type="SAM" id="MobiDB-lite"/>
    </source>
</evidence>
<dbReference type="PIRSF" id="PIRSF006356">
    <property type="entry name" value="Arg_deiminase"/>
    <property type="match status" value="1"/>
</dbReference>
<dbReference type="Pfam" id="PF02274">
    <property type="entry name" value="ADI"/>
    <property type="match status" value="1"/>
</dbReference>
<keyword evidence="1 3" id="KW-0378">Hydrolase</keyword>
<reference evidence="3" key="1">
    <citation type="submission" date="2015-08" db="EMBL/GenBank/DDBJ databases">
        <authorList>
            <person name="Babu N.S."/>
            <person name="Beckwith C.J."/>
            <person name="Beseler K.G."/>
            <person name="Brison A."/>
            <person name="Carone J.V."/>
            <person name="Caskin T.P."/>
            <person name="Diamond M."/>
            <person name="Durham M.E."/>
            <person name="Foxe J.M."/>
            <person name="Go M."/>
            <person name="Henderson B.A."/>
            <person name="Jones I.B."/>
            <person name="McGettigan J.A."/>
            <person name="Micheletti S.J."/>
            <person name="Nasrallah M.E."/>
            <person name="Ortiz D."/>
            <person name="Piller C.R."/>
            <person name="Privatt S.R."/>
            <person name="Schneider S.L."/>
            <person name="Sharp S."/>
            <person name="Smith T.C."/>
            <person name="Stanton J.D."/>
            <person name="Ullery H.E."/>
            <person name="Wilson R.J."/>
            <person name="Serrano M.G."/>
            <person name="Buck G."/>
            <person name="Lee V."/>
            <person name="Wang Y."/>
            <person name="Carvalho R."/>
            <person name="Voegtly L."/>
            <person name="Shi R."/>
            <person name="Duckworth R."/>
            <person name="Johnson A."/>
            <person name="Loviza R."/>
            <person name="Walstead R."/>
            <person name="Shah Z."/>
            <person name="Kiflezghi M."/>
            <person name="Wade K."/>
            <person name="Ball S.L."/>
            <person name="Bradley K.W."/>
            <person name="Asai D.J."/>
            <person name="Bowman C.A."/>
            <person name="Russell D.A."/>
            <person name="Pope W.H."/>
            <person name="Jacobs-Sera D."/>
            <person name="Hendrix R.W."/>
            <person name="Hatfull G.F."/>
        </authorList>
    </citation>
    <scope>NUCLEOTIDE SEQUENCE</scope>
</reference>
<proteinExistence type="inferred from homology"/>
<dbReference type="Gene3D" id="1.10.3930.10">
    <property type="entry name" value="Arginine deiminase"/>
    <property type="match status" value="1"/>
</dbReference>
<dbReference type="PANTHER" id="PTHR47271">
    <property type="entry name" value="ARGININE DEIMINASE"/>
    <property type="match status" value="1"/>
</dbReference>
<dbReference type="Gene3D" id="3.75.10.10">
    <property type="entry name" value="L-arginine/glycine Amidinotransferase, Chain A"/>
    <property type="match status" value="1"/>
</dbReference>
<dbReference type="EC" id="3.5.3.6" evidence="3"/>
<dbReference type="InterPro" id="IPR003876">
    <property type="entry name" value="Arg_deiminase"/>
</dbReference>
<organism evidence="3">
    <name type="scientific">metagenome</name>
    <dbReference type="NCBI Taxonomy" id="256318"/>
    <lineage>
        <taxon>unclassified sequences</taxon>
        <taxon>metagenomes</taxon>
    </lineage>
</organism>
<protein>
    <submittedName>
        <fullName evidence="3">Arginine deiminase</fullName>
        <ecNumber evidence="3">3.5.3.6</ecNumber>
    </submittedName>
</protein>
<dbReference type="GO" id="GO:0016990">
    <property type="term" value="F:arginine deiminase activity"/>
    <property type="evidence" value="ECO:0007669"/>
    <property type="project" value="UniProtKB-EC"/>
</dbReference>